<feature type="transmembrane region" description="Helical" evidence="1">
    <location>
        <begin position="131"/>
        <end position="153"/>
    </location>
</feature>
<dbReference type="GeneID" id="73469926"/>
<dbReference type="OrthoDB" id="4015819at2759"/>
<organism evidence="2 3">
    <name type="scientific">[Candida] subhashii</name>
    <dbReference type="NCBI Taxonomy" id="561895"/>
    <lineage>
        <taxon>Eukaryota</taxon>
        <taxon>Fungi</taxon>
        <taxon>Dikarya</taxon>
        <taxon>Ascomycota</taxon>
        <taxon>Saccharomycotina</taxon>
        <taxon>Pichiomycetes</taxon>
        <taxon>Debaryomycetaceae</taxon>
        <taxon>Spathaspora</taxon>
    </lineage>
</organism>
<name>A0A8J5UN06_9ASCO</name>
<comment type="caution">
    <text evidence="2">The sequence shown here is derived from an EMBL/GenBank/DDBJ whole genome shotgun (WGS) entry which is preliminary data.</text>
</comment>
<dbReference type="AlphaFoldDB" id="A0A8J5UN06"/>
<dbReference type="RefSeq" id="XP_049263609.1">
    <property type="nucleotide sequence ID" value="XM_049406948.1"/>
</dbReference>
<evidence type="ECO:0000313" key="3">
    <source>
        <dbReference type="Proteomes" id="UP000694255"/>
    </source>
</evidence>
<gene>
    <name evidence="2" type="ORF">J8A68_003125</name>
</gene>
<feature type="transmembrane region" description="Helical" evidence="1">
    <location>
        <begin position="79"/>
        <end position="97"/>
    </location>
</feature>
<keyword evidence="3" id="KW-1185">Reference proteome</keyword>
<reference evidence="2 3" key="1">
    <citation type="journal article" date="2021" name="DNA Res.">
        <title>Genome analysis of Candida subhashii reveals its hybrid nature and dual mitochondrial genome conformations.</title>
        <authorList>
            <person name="Mixao V."/>
            <person name="Hegedusova E."/>
            <person name="Saus E."/>
            <person name="Pryszcz L.P."/>
            <person name="Cillingova A."/>
            <person name="Nosek J."/>
            <person name="Gabaldon T."/>
        </authorList>
    </citation>
    <scope>NUCLEOTIDE SEQUENCE [LARGE SCALE GENOMIC DNA]</scope>
    <source>
        <strain evidence="2 3">CBS 10753</strain>
    </source>
</reference>
<feature type="transmembrane region" description="Helical" evidence="1">
    <location>
        <begin position="283"/>
        <end position="302"/>
    </location>
</feature>
<feature type="transmembrane region" description="Helical" evidence="1">
    <location>
        <begin position="29"/>
        <end position="51"/>
    </location>
</feature>
<proteinExistence type="predicted"/>
<accession>A0A8J5UN06</accession>
<evidence type="ECO:0000256" key="1">
    <source>
        <dbReference type="SAM" id="Phobius"/>
    </source>
</evidence>
<feature type="transmembrane region" description="Helical" evidence="1">
    <location>
        <begin position="230"/>
        <end position="249"/>
    </location>
</feature>
<dbReference type="Proteomes" id="UP000694255">
    <property type="component" value="Unassembled WGS sequence"/>
</dbReference>
<protein>
    <submittedName>
        <fullName evidence="2">Uncharacterized protein</fullName>
    </submittedName>
</protein>
<feature type="transmembrane region" description="Helical" evidence="1">
    <location>
        <begin position="104"/>
        <end position="125"/>
    </location>
</feature>
<keyword evidence="1" id="KW-0812">Transmembrane</keyword>
<keyword evidence="1" id="KW-1133">Transmembrane helix</keyword>
<keyword evidence="1" id="KW-0472">Membrane</keyword>
<sequence length="304" mass="36415">MKSITSNEKQQPFGSLTGKDYIILIIDKYLCNLITNPIIITSLILLIYIYLQYNQLMIITILSNPKETYSWDFIMSEDYYYDIISNLINIIIILRFQIIIELSIYIECLLFILQNIMCSLILNHLQYIDNILIKTCIILEIMAPYLVFIISIIDWKTNKDEREDKDNEEEESNGWYQGLRDCNNYFLPLFINYSLLLINYDFPILNGVDNDLFFGYLQFTYKLLSFMFKLYLSYQFILYEYVVIFYNLYNIKDYSIFYKEVSIYNNSCKSIIKNIDNIDFRNYWMLIVCGSLIIFDSIVIYMKP</sequence>
<evidence type="ECO:0000313" key="2">
    <source>
        <dbReference type="EMBL" id="KAG7663377.1"/>
    </source>
</evidence>
<dbReference type="EMBL" id="JAGSYN010000139">
    <property type="protein sequence ID" value="KAG7663377.1"/>
    <property type="molecule type" value="Genomic_DNA"/>
</dbReference>